<reference evidence="2 3" key="1">
    <citation type="submission" date="2009-11" db="EMBL/GenBank/DDBJ databases">
        <title>Annotation of Allomyces macrogynus ATCC 38327.</title>
        <authorList>
            <consortium name="The Broad Institute Genome Sequencing Platform"/>
            <person name="Russ C."/>
            <person name="Cuomo C."/>
            <person name="Burger G."/>
            <person name="Gray M.W."/>
            <person name="Holland P.W.H."/>
            <person name="King N."/>
            <person name="Lang F.B.F."/>
            <person name="Roger A.J."/>
            <person name="Ruiz-Trillo I."/>
            <person name="Young S.K."/>
            <person name="Zeng Q."/>
            <person name="Gargeya S."/>
            <person name="Fitzgerald M."/>
            <person name="Haas B."/>
            <person name="Abouelleil A."/>
            <person name="Alvarado L."/>
            <person name="Arachchi H.M."/>
            <person name="Berlin A."/>
            <person name="Chapman S.B."/>
            <person name="Gearin G."/>
            <person name="Goldberg J."/>
            <person name="Griggs A."/>
            <person name="Gujja S."/>
            <person name="Hansen M."/>
            <person name="Heiman D."/>
            <person name="Howarth C."/>
            <person name="Larimer J."/>
            <person name="Lui A."/>
            <person name="MacDonald P.J.P."/>
            <person name="McCowen C."/>
            <person name="Montmayeur A."/>
            <person name="Murphy C."/>
            <person name="Neiman D."/>
            <person name="Pearson M."/>
            <person name="Priest M."/>
            <person name="Roberts A."/>
            <person name="Saif S."/>
            <person name="Shea T."/>
            <person name="Sisk P."/>
            <person name="Stolte C."/>
            <person name="Sykes S."/>
            <person name="Wortman J."/>
            <person name="Nusbaum C."/>
            <person name="Birren B."/>
        </authorList>
    </citation>
    <scope>NUCLEOTIDE SEQUENCE [LARGE SCALE GENOMIC DNA]</scope>
    <source>
        <strain evidence="2 3">ATCC 38327</strain>
    </source>
</reference>
<protein>
    <submittedName>
        <fullName evidence="2">Uncharacterized protein</fullName>
    </submittedName>
</protein>
<feature type="region of interest" description="Disordered" evidence="1">
    <location>
        <begin position="101"/>
        <end position="234"/>
    </location>
</feature>
<feature type="region of interest" description="Disordered" evidence="1">
    <location>
        <begin position="261"/>
        <end position="316"/>
    </location>
</feature>
<dbReference type="EMBL" id="GG745359">
    <property type="protein sequence ID" value="KNE69076.1"/>
    <property type="molecule type" value="Genomic_DNA"/>
</dbReference>
<feature type="region of interest" description="Disordered" evidence="1">
    <location>
        <begin position="360"/>
        <end position="390"/>
    </location>
</feature>
<organism evidence="2 3">
    <name type="scientific">Allomyces macrogynus (strain ATCC 38327)</name>
    <name type="common">Allomyces javanicus var. macrogynus</name>
    <dbReference type="NCBI Taxonomy" id="578462"/>
    <lineage>
        <taxon>Eukaryota</taxon>
        <taxon>Fungi</taxon>
        <taxon>Fungi incertae sedis</taxon>
        <taxon>Blastocladiomycota</taxon>
        <taxon>Blastocladiomycetes</taxon>
        <taxon>Blastocladiales</taxon>
        <taxon>Blastocladiaceae</taxon>
        <taxon>Allomyces</taxon>
    </lineage>
</organism>
<name>A0A0L0T2W8_ALLM3</name>
<feature type="compositionally biased region" description="Acidic residues" evidence="1">
    <location>
        <begin position="368"/>
        <end position="386"/>
    </location>
</feature>
<feature type="compositionally biased region" description="Pro residues" evidence="1">
    <location>
        <begin position="220"/>
        <end position="229"/>
    </location>
</feature>
<feature type="compositionally biased region" description="Basic and acidic residues" evidence="1">
    <location>
        <begin position="277"/>
        <end position="287"/>
    </location>
</feature>
<dbReference type="AlphaFoldDB" id="A0A0L0T2W8"/>
<dbReference type="Proteomes" id="UP000054350">
    <property type="component" value="Unassembled WGS sequence"/>
</dbReference>
<feature type="region of interest" description="Disordered" evidence="1">
    <location>
        <begin position="448"/>
        <end position="484"/>
    </location>
</feature>
<proteinExistence type="predicted"/>
<evidence type="ECO:0000256" key="1">
    <source>
        <dbReference type="SAM" id="MobiDB-lite"/>
    </source>
</evidence>
<reference evidence="3" key="2">
    <citation type="submission" date="2009-11" db="EMBL/GenBank/DDBJ databases">
        <title>The Genome Sequence of Allomyces macrogynus strain ATCC 38327.</title>
        <authorList>
            <consortium name="The Broad Institute Genome Sequencing Platform"/>
            <person name="Russ C."/>
            <person name="Cuomo C."/>
            <person name="Shea T."/>
            <person name="Young S.K."/>
            <person name="Zeng Q."/>
            <person name="Koehrsen M."/>
            <person name="Haas B."/>
            <person name="Borodovsky M."/>
            <person name="Guigo R."/>
            <person name="Alvarado L."/>
            <person name="Berlin A."/>
            <person name="Borenstein D."/>
            <person name="Chen Z."/>
            <person name="Engels R."/>
            <person name="Freedman E."/>
            <person name="Gellesch M."/>
            <person name="Goldberg J."/>
            <person name="Griggs A."/>
            <person name="Gujja S."/>
            <person name="Heiman D."/>
            <person name="Hepburn T."/>
            <person name="Howarth C."/>
            <person name="Jen D."/>
            <person name="Larson L."/>
            <person name="Lewis B."/>
            <person name="Mehta T."/>
            <person name="Park D."/>
            <person name="Pearson M."/>
            <person name="Roberts A."/>
            <person name="Saif S."/>
            <person name="Shenoy N."/>
            <person name="Sisk P."/>
            <person name="Stolte C."/>
            <person name="Sykes S."/>
            <person name="Walk T."/>
            <person name="White J."/>
            <person name="Yandava C."/>
            <person name="Burger G."/>
            <person name="Gray M.W."/>
            <person name="Holland P.W.H."/>
            <person name="King N."/>
            <person name="Lang F.B.F."/>
            <person name="Roger A.J."/>
            <person name="Ruiz-Trillo I."/>
            <person name="Lander E."/>
            <person name="Nusbaum C."/>
        </authorList>
    </citation>
    <scope>NUCLEOTIDE SEQUENCE [LARGE SCALE GENOMIC DNA]</scope>
    <source>
        <strain evidence="3">ATCC 38327</strain>
    </source>
</reference>
<feature type="compositionally biased region" description="Basic residues" evidence="1">
    <location>
        <begin position="174"/>
        <end position="186"/>
    </location>
</feature>
<sequence>MDHHARARCSADDPANGGPPTASHHHGTAPTPSLSLRPPYPQQQQQQQHRMPPGPPSRERDPAARTPWWAAAAPPCDDPLLDVYWPAGMHPAFEAALATAPSASSNSTTTAPAPTVSSPQSGEPPAHVHPPAHAPTATHTLPPPQAPYHSHVARHHAADRRRWGPSVSDLDTHHSHRHHHHHHHRAGSSWTADRMVPPPPGPPSTRYDHRYPPALAHANYPPPPPPPVYPQCTATTDTHDEYARVPLAHHPHHDHASWWPPATHASAPPPAPPSAWDHAHGWYHSDEPSTLQPARKRARAAHDDENDQVAADPRAVGAAEVAVPAAAKRARQDARSELGEMVLSMPVAVTAAAAQVETARAAGPAPVDGDEADDNVDEENEAEADGEGGAACKSRRSYHVFTRKTYELMVATLLIANRHAPAASSGTSAVDRAVSALVAAKHPSRVFRDPAADHGAGRVVAQRPDDPRRAPSGRNDAQEMEPAQIESTAARCARAVPVFELGQVRARDCAARGLAARDSCRACGRECEDGGYRAPVAQADVFGAEEHAPGAAVAVRNQLRGLRAVLPRVCLLRRARLAVLPALAG</sequence>
<dbReference type="OMA" id="HHARARC"/>
<feature type="compositionally biased region" description="Low complexity" evidence="1">
    <location>
        <begin position="101"/>
        <end position="140"/>
    </location>
</feature>
<feature type="region of interest" description="Disordered" evidence="1">
    <location>
        <begin position="1"/>
        <end position="71"/>
    </location>
</feature>
<evidence type="ECO:0000313" key="3">
    <source>
        <dbReference type="Proteomes" id="UP000054350"/>
    </source>
</evidence>
<evidence type="ECO:0000313" key="2">
    <source>
        <dbReference type="EMBL" id="KNE69076.1"/>
    </source>
</evidence>
<feature type="compositionally biased region" description="Low complexity" evidence="1">
    <location>
        <begin position="42"/>
        <end position="51"/>
    </location>
</feature>
<dbReference type="VEuPathDB" id="FungiDB:AMAG_13947"/>
<keyword evidence="3" id="KW-1185">Reference proteome</keyword>
<gene>
    <name evidence="2" type="ORF">AMAG_13947</name>
</gene>
<accession>A0A0L0T2W8</accession>